<dbReference type="PANTHER" id="PTHR46957">
    <property type="entry name" value="CYTOKINE RECEPTOR"/>
    <property type="match status" value="1"/>
</dbReference>
<accession>A0A6J7PPX0</accession>
<dbReference type="InterPro" id="IPR013783">
    <property type="entry name" value="Ig-like_fold"/>
</dbReference>
<evidence type="ECO:0000256" key="1">
    <source>
        <dbReference type="SAM" id="MobiDB-lite"/>
    </source>
</evidence>
<proteinExistence type="predicted"/>
<name>A0A6J7PPX0_9ZZZZ</name>
<dbReference type="InterPro" id="IPR015919">
    <property type="entry name" value="Cadherin-like_sf"/>
</dbReference>
<feature type="compositionally biased region" description="Low complexity" evidence="1">
    <location>
        <begin position="800"/>
        <end position="809"/>
    </location>
</feature>
<dbReference type="SMART" id="SM00060">
    <property type="entry name" value="FN3"/>
    <property type="match status" value="2"/>
</dbReference>
<protein>
    <submittedName>
        <fullName evidence="3">Unannotated protein</fullName>
    </submittedName>
</protein>
<sequence length="1199" mass="121490">MSPRHSAGVTGVAGVIVLTLAVAGSLGGATAPAGAAGTSCSLTVSPTTNLDGSVPATVTYDADAIKAANSAITGLWTYFIDYGGGASDSQLIPSGAQSFNITIPAGHSSVTGDIRYGVGSGSAGTVICNLSGTGRISLPLPTPSITATAGALVTNADATASREYVIAAGPSPFPTDATLVVTDGANPVTPGTLRLLCGSSHTFTASLTRSGVSLTSTPAAVTVNCPAPAAPVLTATADDRAASVSWTVPAGDPVDSYVLTYGPSATWPAGTTVVTQKSTSMTVSGLKNGSPYSFAVTAKNAAGTSASSNIAQATPNAQKPPAPTITPRSLSGTSINIDYTLPTTRPQWTALEYQYSVNNGPWQTGGTIAKPADAGQFSVTAPGLKAPDSASVQLRSINDNAASPWVTATLKAEAPSITYPKVTGKEDSALSANVTYTSPANMPHAGAVFTAAGLPAGVAINAATGTISGTPRIGFVGPATVTLTVAGGATSIATVNFDVDANPISTAITYPSLTGQQGKAIAPVSPNLGRRVPTNLFYSSPNLCTLAPGLDLNKRTGVITGTPTAAVRVAADIVATTVEPSDGCGKAPTDPNPRRLSVTISVIANPSWAKATLTYNGAPSVALTVPEGTAMSLAATLSPAQLTKAAYAITSGVLPAGLALNPATGAITGTPTALFSASDITISVSVPASGSPTGRTQTAAATVRLTVVTAGTTPALLYAPAFAVVGQRVSQRPTTTDAATAFSLVSGPAGVRVDPSSGTITWVPSVAGTYTVTIGEAKTNYTPTTVAATITVSAPAASRAPSGQAISAGGSAGGSASGSAGGSTAGSPNVPSACRAPNGRLFADMTGSVGSSFAVDPNGTGFTDPDKYTVTSGSLPDGIMLDQNLGVIYGTPTRSNQGRGPVTISASWTDGTVLSYPVNIAISDPHQSLSYPIVPISNIGVPLKIRPTTYGPVGRSRYSVACGTLPNGLTLNPRTGEITGAPTEVNLDPNPLRVRRSDRFGQVDGGLILPVTDWGLPYVAYPDHPHVVWRANTYISPMTAELGNDTLFTISRGKLPSGLRLNRRTGEIFGKPKALTRAPRTVWVRVNGGGQELLKVPVTITVGRPVVALRVTAAPPSLRPAVGRETTLVTRIDHLAWAPFSVTVACSTCRYTVDDRTGQVRVRVSRPGTKVRITVVTQSRSSRSKYRPNTWTRMWQVPG</sequence>
<dbReference type="InterPro" id="IPR036116">
    <property type="entry name" value="FN3_sf"/>
</dbReference>
<dbReference type="PROSITE" id="PS50853">
    <property type="entry name" value="FN3"/>
    <property type="match status" value="1"/>
</dbReference>
<dbReference type="Pfam" id="PF05345">
    <property type="entry name" value="He_PIG"/>
    <property type="match status" value="4"/>
</dbReference>
<dbReference type="PANTHER" id="PTHR46957:SF3">
    <property type="entry name" value="CYTOKINE RECEPTOR"/>
    <property type="match status" value="1"/>
</dbReference>
<feature type="compositionally biased region" description="Gly residues" evidence="1">
    <location>
        <begin position="810"/>
        <end position="824"/>
    </location>
</feature>
<dbReference type="SUPFAM" id="SSF49265">
    <property type="entry name" value="Fibronectin type III"/>
    <property type="match status" value="1"/>
</dbReference>
<dbReference type="EMBL" id="CAFBPD010000102">
    <property type="protein sequence ID" value="CAB5006951.1"/>
    <property type="molecule type" value="Genomic_DNA"/>
</dbReference>
<dbReference type="Gene3D" id="2.60.40.10">
    <property type="entry name" value="Immunoglobulins"/>
    <property type="match status" value="7"/>
</dbReference>
<dbReference type="GO" id="GO:0016020">
    <property type="term" value="C:membrane"/>
    <property type="evidence" value="ECO:0007669"/>
    <property type="project" value="UniProtKB-SubCell"/>
</dbReference>
<reference evidence="3" key="1">
    <citation type="submission" date="2020-05" db="EMBL/GenBank/DDBJ databases">
        <authorList>
            <person name="Chiriac C."/>
            <person name="Salcher M."/>
            <person name="Ghai R."/>
            <person name="Kavagutti S V."/>
        </authorList>
    </citation>
    <scope>NUCLEOTIDE SEQUENCE</scope>
</reference>
<dbReference type="InterPro" id="IPR050713">
    <property type="entry name" value="RTP_Phos/Ushers"/>
</dbReference>
<feature type="domain" description="Fibronectin type-III" evidence="2">
    <location>
        <begin position="227"/>
        <end position="320"/>
    </location>
</feature>
<dbReference type="AlphaFoldDB" id="A0A6J7PPX0"/>
<dbReference type="CDD" id="cd00063">
    <property type="entry name" value="FN3"/>
    <property type="match status" value="1"/>
</dbReference>
<feature type="region of interest" description="Disordered" evidence="1">
    <location>
        <begin position="800"/>
        <end position="832"/>
    </location>
</feature>
<evidence type="ECO:0000313" key="3">
    <source>
        <dbReference type="EMBL" id="CAB5006951.1"/>
    </source>
</evidence>
<dbReference type="InterPro" id="IPR003961">
    <property type="entry name" value="FN3_dom"/>
</dbReference>
<organism evidence="3">
    <name type="scientific">freshwater metagenome</name>
    <dbReference type="NCBI Taxonomy" id="449393"/>
    <lineage>
        <taxon>unclassified sequences</taxon>
        <taxon>metagenomes</taxon>
        <taxon>ecological metagenomes</taxon>
    </lineage>
</organism>
<evidence type="ECO:0000259" key="2">
    <source>
        <dbReference type="PROSITE" id="PS50853"/>
    </source>
</evidence>
<dbReference type="SUPFAM" id="SSF49313">
    <property type="entry name" value="Cadherin-like"/>
    <property type="match status" value="3"/>
</dbReference>
<dbReference type="GO" id="GO:0005509">
    <property type="term" value="F:calcium ion binding"/>
    <property type="evidence" value="ECO:0007669"/>
    <property type="project" value="InterPro"/>
</dbReference>
<dbReference type="Pfam" id="PF00041">
    <property type="entry name" value="fn3"/>
    <property type="match status" value="1"/>
</dbReference>
<gene>
    <name evidence="3" type="ORF">UFOPK4061_00679</name>
</gene>